<protein>
    <recommendedName>
        <fullName evidence="6">Phosphoenolpyruvate synthase</fullName>
        <ecNumber evidence="5">2.7.9.2</ecNumber>
    </recommendedName>
    <alternativeName>
        <fullName evidence="13">Pyruvate, water dikinase</fullName>
    </alternativeName>
</protein>
<dbReference type="EC" id="2.7.9.2" evidence="5"/>
<name>A0A0D2JIS3_9BACT</name>
<keyword evidence="8" id="KW-0479">Metal-binding</keyword>
<dbReference type="InterPro" id="IPR013815">
    <property type="entry name" value="ATP_grasp_subdomain_1"/>
</dbReference>
<evidence type="ECO:0000256" key="4">
    <source>
        <dbReference type="ARBA" id="ARBA00007837"/>
    </source>
</evidence>
<comment type="catalytic activity">
    <reaction evidence="14">
        <text>pyruvate + ATP + H2O = phosphoenolpyruvate + AMP + phosphate + 2 H(+)</text>
        <dbReference type="Rhea" id="RHEA:11364"/>
        <dbReference type="ChEBI" id="CHEBI:15361"/>
        <dbReference type="ChEBI" id="CHEBI:15377"/>
        <dbReference type="ChEBI" id="CHEBI:15378"/>
        <dbReference type="ChEBI" id="CHEBI:30616"/>
        <dbReference type="ChEBI" id="CHEBI:43474"/>
        <dbReference type="ChEBI" id="CHEBI:58702"/>
        <dbReference type="ChEBI" id="CHEBI:456215"/>
        <dbReference type="EC" id="2.7.9.2"/>
    </reaction>
</comment>
<dbReference type="Pfam" id="PF01326">
    <property type="entry name" value="PPDK_N"/>
    <property type="match status" value="1"/>
</dbReference>
<accession>A0A0D2JIS3</accession>
<dbReference type="SUPFAM" id="SSF52009">
    <property type="entry name" value="Phosphohistidine domain"/>
    <property type="match status" value="1"/>
</dbReference>
<comment type="caution">
    <text evidence="17">The sequence shown here is derived from an EMBL/GenBank/DDBJ whole genome shotgun (WGS) entry which is preliminary data.</text>
</comment>
<evidence type="ECO:0000256" key="1">
    <source>
        <dbReference type="ARBA" id="ARBA00001946"/>
    </source>
</evidence>
<evidence type="ECO:0000256" key="11">
    <source>
        <dbReference type="ARBA" id="ARBA00022840"/>
    </source>
</evidence>
<comment type="similarity">
    <text evidence="4">Belongs to the PEP-utilizing enzyme family.</text>
</comment>
<dbReference type="GO" id="GO:0006094">
    <property type="term" value="P:gluconeogenesis"/>
    <property type="evidence" value="ECO:0007669"/>
    <property type="project" value="UniProtKB-UniPathway"/>
</dbReference>
<dbReference type="SUPFAM" id="SSF56059">
    <property type="entry name" value="Glutathione synthetase ATP-binding domain-like"/>
    <property type="match status" value="1"/>
</dbReference>
<dbReference type="Gene3D" id="3.30.470.20">
    <property type="entry name" value="ATP-grasp fold, B domain"/>
    <property type="match status" value="1"/>
</dbReference>
<evidence type="ECO:0000256" key="2">
    <source>
        <dbReference type="ARBA" id="ARBA00002988"/>
    </source>
</evidence>
<dbReference type="Pfam" id="PF00391">
    <property type="entry name" value="PEP-utilizers"/>
    <property type="match status" value="1"/>
</dbReference>
<comment type="function">
    <text evidence="2">Catalyzes the phosphorylation of pyruvate to phosphoenolpyruvate.</text>
</comment>
<dbReference type="EMBL" id="AZAC01000002">
    <property type="protein sequence ID" value="KIX15566.1"/>
    <property type="molecule type" value="Genomic_DNA"/>
</dbReference>
<keyword evidence="7" id="KW-0808">Transferase</keyword>
<dbReference type="GO" id="GO:0005524">
    <property type="term" value="F:ATP binding"/>
    <property type="evidence" value="ECO:0007669"/>
    <property type="project" value="UniProtKB-KW"/>
</dbReference>
<organism evidence="17 18">
    <name type="scientific">Dethiosulfatarculus sandiegensis</name>
    <dbReference type="NCBI Taxonomy" id="1429043"/>
    <lineage>
        <taxon>Bacteria</taxon>
        <taxon>Pseudomonadati</taxon>
        <taxon>Thermodesulfobacteriota</taxon>
        <taxon>Desulfarculia</taxon>
        <taxon>Desulfarculales</taxon>
        <taxon>Desulfarculaceae</taxon>
        <taxon>Dethiosulfatarculus</taxon>
    </lineage>
</organism>
<dbReference type="AlphaFoldDB" id="A0A0D2JIS3"/>
<dbReference type="PATRIC" id="fig|1429043.3.peg.497"/>
<dbReference type="STRING" id="1429043.X474_02365"/>
<dbReference type="InParanoid" id="A0A0D2JIS3"/>
<proteinExistence type="inferred from homology"/>
<dbReference type="Proteomes" id="UP000032233">
    <property type="component" value="Unassembled WGS sequence"/>
</dbReference>
<dbReference type="RefSeq" id="WP_044346629.1">
    <property type="nucleotide sequence ID" value="NZ_AZAC01000002.1"/>
</dbReference>
<comment type="cofactor">
    <cofactor evidence="1">
        <name>Mg(2+)</name>
        <dbReference type="ChEBI" id="CHEBI:18420"/>
    </cofactor>
</comment>
<keyword evidence="17" id="KW-0670">Pyruvate</keyword>
<keyword evidence="18" id="KW-1185">Reference proteome</keyword>
<evidence type="ECO:0000256" key="10">
    <source>
        <dbReference type="ARBA" id="ARBA00022777"/>
    </source>
</evidence>
<dbReference type="PANTHER" id="PTHR43030:SF1">
    <property type="entry name" value="PHOSPHOENOLPYRUVATE SYNTHASE"/>
    <property type="match status" value="1"/>
</dbReference>
<dbReference type="UniPathway" id="UPA00138"/>
<dbReference type="InterPro" id="IPR008279">
    <property type="entry name" value="PEP-util_enz_mobile_dom"/>
</dbReference>
<dbReference type="OrthoDB" id="9760711at2"/>
<dbReference type="InterPro" id="IPR006319">
    <property type="entry name" value="PEP_synth"/>
</dbReference>
<evidence type="ECO:0000256" key="3">
    <source>
        <dbReference type="ARBA" id="ARBA00004742"/>
    </source>
</evidence>
<evidence type="ECO:0000256" key="5">
    <source>
        <dbReference type="ARBA" id="ARBA00011996"/>
    </source>
</evidence>
<feature type="domain" description="PEP-utilising enzyme mobile" evidence="15">
    <location>
        <begin position="490"/>
        <end position="561"/>
    </location>
</feature>
<dbReference type="FunCoup" id="A0A0D2JIS3">
    <property type="interactions" value="225"/>
</dbReference>
<dbReference type="PANTHER" id="PTHR43030">
    <property type="entry name" value="PHOSPHOENOLPYRUVATE SYNTHASE"/>
    <property type="match status" value="1"/>
</dbReference>
<keyword evidence="10 17" id="KW-0418">Kinase</keyword>
<keyword evidence="11" id="KW-0067">ATP-binding</keyword>
<evidence type="ECO:0000256" key="12">
    <source>
        <dbReference type="ARBA" id="ARBA00022842"/>
    </source>
</evidence>
<sequence>MKNLLLKLGSIIPGLKKTSSGPGLSQEELTAEFRSRYHNFKLLLAANNKALELMAELESALVGDRVYGMSFIRGVCTSLGVNVFQMINLMNELAPEKYQVLFERHQEIQKAINQILAPKLPSEQGELILDLDQVTKNEAHLVGNKMANLGEVRNRIAIPTPPGFCLTARAFHFFLSKNNLIAEIDRLLQSAVLERMDDLFKLSSQIQQKIVKAPVPEEMTRQIEDAYARLEKQAGKGVTVSLRSSALGEDSAKASFAGQYASHLNVSPQHILDTYKEVVASKYTPQAMHYRLMRGIRDSDVAMCVGCLTMVDAKSGGVVYTANPLKDGDDAIQINATLGLPRSVVDGRTQADLFVVERGESLTIKEESIVQKDTAYVCYPEEGICRLTPTGDEAKAPSLTEKQVLDIAQKSLTMEKHYGSYQDVEWAYDHEGNLFILQTRPLGQSEEPEKPKQEVPVKAEPWIKDGLKISPGSAFGPVYWVRKNSDAMRFPDQAVLVVEQPSPRWAALLGRAVAVLSGTGGMAGHLATVAREYRLPGVFNLKDELDKLENGIEITVDADQGRIFKGLVEEVLQNTERRQSLIQGSPVHKTLEKALKLITPLNLLDPDSLAFKGANCQTFHDLTRFCHEKSVQEMFNFNKEDQFAAKASKQLHYKVPMQWWIINLDDGFKEEVNGKYVKLDQIACTPLLALWEGMVAIPWQGPPAVSGKGFASVMFQATTNPALATPFKTSFSNKNYFMISRYFMNLQSRFGFHFATVEAMAGPRLMENYLSFAFKGGAADLKRKHARVQFLAEILDELDFRVSIKEDTAQARVEQISLEDMEMRLRVVGYLLMHTRQLDMVMTDPKAVTHYRNKMNSDIEKINRQFKSH</sequence>
<dbReference type="InterPro" id="IPR036637">
    <property type="entry name" value="Phosphohistidine_dom_sf"/>
</dbReference>
<evidence type="ECO:0000256" key="9">
    <source>
        <dbReference type="ARBA" id="ARBA00022741"/>
    </source>
</evidence>
<evidence type="ECO:0000259" key="15">
    <source>
        <dbReference type="Pfam" id="PF00391"/>
    </source>
</evidence>
<evidence type="ECO:0000256" key="14">
    <source>
        <dbReference type="ARBA" id="ARBA00047700"/>
    </source>
</evidence>
<comment type="pathway">
    <text evidence="3">Carbohydrate biosynthesis; gluconeogenesis.</text>
</comment>
<evidence type="ECO:0000256" key="6">
    <source>
        <dbReference type="ARBA" id="ARBA00021623"/>
    </source>
</evidence>
<evidence type="ECO:0000256" key="7">
    <source>
        <dbReference type="ARBA" id="ARBA00022679"/>
    </source>
</evidence>
<gene>
    <name evidence="17" type="ORF">X474_02365</name>
</gene>
<dbReference type="GO" id="GO:0046872">
    <property type="term" value="F:metal ion binding"/>
    <property type="evidence" value="ECO:0007669"/>
    <property type="project" value="UniProtKB-KW"/>
</dbReference>
<dbReference type="InterPro" id="IPR002192">
    <property type="entry name" value="PPDK_AMP/ATP-bd"/>
</dbReference>
<keyword evidence="9" id="KW-0547">Nucleotide-binding</keyword>
<keyword evidence="12" id="KW-0460">Magnesium</keyword>
<evidence type="ECO:0000313" key="17">
    <source>
        <dbReference type="EMBL" id="KIX15566.1"/>
    </source>
</evidence>
<dbReference type="Gene3D" id="3.50.30.10">
    <property type="entry name" value="Phosphohistidine domain"/>
    <property type="match status" value="1"/>
</dbReference>
<evidence type="ECO:0000256" key="8">
    <source>
        <dbReference type="ARBA" id="ARBA00022723"/>
    </source>
</evidence>
<dbReference type="GO" id="GO:0008986">
    <property type="term" value="F:pyruvate, water dikinase activity"/>
    <property type="evidence" value="ECO:0007669"/>
    <property type="project" value="UniProtKB-EC"/>
</dbReference>
<evidence type="ECO:0000256" key="13">
    <source>
        <dbReference type="ARBA" id="ARBA00033470"/>
    </source>
</evidence>
<feature type="domain" description="Pyruvate phosphate dikinase AMP/ATP-binding" evidence="16">
    <location>
        <begin position="140"/>
        <end position="453"/>
    </location>
</feature>
<reference evidence="17 18" key="1">
    <citation type="submission" date="2013-11" db="EMBL/GenBank/DDBJ databases">
        <title>Metagenomic analysis of a methanogenic consortium involved in long chain n-alkane degradation.</title>
        <authorList>
            <person name="Davidova I.A."/>
            <person name="Callaghan A.V."/>
            <person name="Wawrik B."/>
            <person name="Pruitt S."/>
            <person name="Marks C."/>
            <person name="Duncan K.E."/>
            <person name="Suflita J.M."/>
        </authorList>
    </citation>
    <scope>NUCLEOTIDE SEQUENCE [LARGE SCALE GENOMIC DNA]</scope>
    <source>
        <strain evidence="17 18">SPR</strain>
    </source>
</reference>
<evidence type="ECO:0000313" key="18">
    <source>
        <dbReference type="Proteomes" id="UP000032233"/>
    </source>
</evidence>
<evidence type="ECO:0000259" key="16">
    <source>
        <dbReference type="Pfam" id="PF01326"/>
    </source>
</evidence>
<dbReference type="Gene3D" id="3.30.1490.20">
    <property type="entry name" value="ATP-grasp fold, A domain"/>
    <property type="match status" value="1"/>
</dbReference>